<dbReference type="OrthoDB" id="9815829at2"/>
<reference evidence="2 3" key="1">
    <citation type="submission" date="2016-10" db="EMBL/GenBank/DDBJ databases">
        <title>Lutibacter sp. LPB0138, isolated from marine gastropod.</title>
        <authorList>
            <person name="Kim E."/>
            <person name="Yi H."/>
        </authorList>
    </citation>
    <scope>NUCLEOTIDE SEQUENCE [LARGE SCALE GENOMIC DNA]</scope>
    <source>
        <strain evidence="2 3">LPB0138</strain>
    </source>
</reference>
<gene>
    <name evidence="2" type="ORF">LPB138_05145</name>
</gene>
<feature type="domain" description="Glycosyltransferase 2-like" evidence="1">
    <location>
        <begin position="11"/>
        <end position="141"/>
    </location>
</feature>
<dbReference type="EMBL" id="CP017478">
    <property type="protein sequence ID" value="AOW20103.1"/>
    <property type="molecule type" value="Genomic_DNA"/>
</dbReference>
<dbReference type="Proteomes" id="UP000176050">
    <property type="component" value="Chromosome"/>
</dbReference>
<evidence type="ECO:0000313" key="2">
    <source>
        <dbReference type="EMBL" id="AOW20103.1"/>
    </source>
</evidence>
<keyword evidence="3" id="KW-1185">Reference proteome</keyword>
<dbReference type="SUPFAM" id="SSF53448">
    <property type="entry name" value="Nucleotide-diphospho-sugar transferases"/>
    <property type="match status" value="1"/>
</dbReference>
<sequence length="291" mass="33311">MDKSENEILVSVGIPFYNSEKYLADAIKSVLNQSYNNIELILIDDGSNDTSIDIARKFESSDNRVKLISDGENLGLPSRLNQLSKLANGKYYARMDADDIMHPDRLKKQVKYLIAHPEIDLLGSGLISIDNENNITGVRKGTFRDGFSLENVLKATWCVHPTITGKTKWFKNNPYDENLRRAQDYELWIRTVDKSNFVRLGEAYLFYREASTPSLPKYIQSTQYSLNTFKKNRSKIGILNVVKLSIEKILKLMVYFGFSIFGATDKLIQRRSVPLAIEDKKFYTSVLKKVI</sequence>
<dbReference type="KEGG" id="lul:LPB138_05145"/>
<protein>
    <recommendedName>
        <fullName evidence="1">Glycosyltransferase 2-like domain-containing protein</fullName>
    </recommendedName>
</protein>
<evidence type="ECO:0000313" key="3">
    <source>
        <dbReference type="Proteomes" id="UP000176050"/>
    </source>
</evidence>
<accession>A0A1D8P6A7</accession>
<dbReference type="RefSeq" id="WP_070236242.1">
    <property type="nucleotide sequence ID" value="NZ_CP017478.1"/>
</dbReference>
<dbReference type="Gene3D" id="3.90.550.10">
    <property type="entry name" value="Spore Coat Polysaccharide Biosynthesis Protein SpsA, Chain A"/>
    <property type="match status" value="1"/>
</dbReference>
<dbReference type="InterPro" id="IPR029044">
    <property type="entry name" value="Nucleotide-diphossugar_trans"/>
</dbReference>
<evidence type="ECO:0000259" key="1">
    <source>
        <dbReference type="Pfam" id="PF00535"/>
    </source>
</evidence>
<proteinExistence type="predicted"/>
<dbReference type="PANTHER" id="PTHR22916">
    <property type="entry name" value="GLYCOSYLTRANSFERASE"/>
    <property type="match status" value="1"/>
</dbReference>
<dbReference type="AlphaFoldDB" id="A0A1D8P6A7"/>
<organism evidence="2 3">
    <name type="scientific">Urechidicola croceus</name>
    <dbReference type="NCBI Taxonomy" id="1850246"/>
    <lineage>
        <taxon>Bacteria</taxon>
        <taxon>Pseudomonadati</taxon>
        <taxon>Bacteroidota</taxon>
        <taxon>Flavobacteriia</taxon>
        <taxon>Flavobacteriales</taxon>
        <taxon>Flavobacteriaceae</taxon>
        <taxon>Urechidicola</taxon>
    </lineage>
</organism>
<dbReference type="STRING" id="1850246.LPB138_05145"/>
<dbReference type="Pfam" id="PF00535">
    <property type="entry name" value="Glycos_transf_2"/>
    <property type="match status" value="1"/>
</dbReference>
<dbReference type="GO" id="GO:0016758">
    <property type="term" value="F:hexosyltransferase activity"/>
    <property type="evidence" value="ECO:0007669"/>
    <property type="project" value="UniProtKB-ARBA"/>
</dbReference>
<dbReference type="PANTHER" id="PTHR22916:SF3">
    <property type="entry name" value="UDP-GLCNAC:BETAGAL BETA-1,3-N-ACETYLGLUCOSAMINYLTRANSFERASE-LIKE PROTEIN 1"/>
    <property type="match status" value="1"/>
</dbReference>
<name>A0A1D8P6A7_9FLAO</name>
<dbReference type="InterPro" id="IPR001173">
    <property type="entry name" value="Glyco_trans_2-like"/>
</dbReference>